<keyword evidence="1" id="KW-1133">Transmembrane helix</keyword>
<gene>
    <name evidence="2" type="ORF">OO014_01020</name>
</gene>
<evidence type="ECO:0000256" key="1">
    <source>
        <dbReference type="SAM" id="Phobius"/>
    </source>
</evidence>
<keyword evidence="3" id="KW-1185">Reference proteome</keyword>
<name>A0ABT5GCN6_9MICO</name>
<dbReference type="EMBL" id="JAPFQL010000002">
    <property type="protein sequence ID" value="MDC5695822.1"/>
    <property type="molecule type" value="Genomic_DNA"/>
</dbReference>
<comment type="caution">
    <text evidence="2">The sequence shown here is derived from an EMBL/GenBank/DDBJ whole genome shotgun (WGS) entry which is preliminary data.</text>
</comment>
<reference evidence="2 3" key="1">
    <citation type="submission" date="2022-11" db="EMBL/GenBank/DDBJ databases">
        <title>Anaerobic phenanthrene biodegradation by a DNRA strain PheN6.</title>
        <authorList>
            <person name="Zhang Z."/>
        </authorList>
    </citation>
    <scope>NUCLEOTIDE SEQUENCE [LARGE SCALE GENOMIC DNA]</scope>
    <source>
        <strain evidence="2 3">PheN6</strain>
    </source>
</reference>
<sequence>MKRVLPVLGWIIGVVLMVSGGAVAGSVGPDDLLELPAKPLPAGTRVMVTEPGLLAYRATTVQVRVTAEQGEAFVGAAHPVDVTSYLGTAHALRVQRIEPTGEVAGRLVGEPAAELPESPEALDIWSERAVGAGEQVVSVTLDGSPVQVLAQAGPEAALTVGFGARLPGIFVLALTLALVGLGVILLLVALRLRRRGRTDPTAVGVAGEAKEQAPAADQPAGVAHRSRLLAGALTITASLALSGCVSVPEPAVLPSELRKVAVPADGAKALLDDYDQRNNALIAAQVKKPDAKAWAAVDSGPVLVADRFDTAWHIASREKRSVVSFSHDGAVVHAPSFGAYPMWVITSSEEAVRPADPKRRAWTEFSVFHRESARQPWTNHMTASAEGVVAGPAPAVDATATSEQVTAAGELLKTAGRYLESGQKPTLAVGELAKLRKGWTEKSAIAARTMIACQPYRLSEKAAKSVFVVRTEAGSLMLGTLRCTVTVVPPKGHVLTWKPEMADALGVAAVQTDGLVEHRYVTVAVESTSSAPQVLAVDVRTVRPHDTR</sequence>
<keyword evidence="1" id="KW-0472">Membrane</keyword>
<feature type="transmembrane region" description="Helical" evidence="1">
    <location>
        <begin position="169"/>
        <end position="190"/>
    </location>
</feature>
<dbReference type="Proteomes" id="UP001150259">
    <property type="component" value="Unassembled WGS sequence"/>
</dbReference>
<organism evidence="2 3">
    <name type="scientific">Intrasporangium calvum</name>
    <dbReference type="NCBI Taxonomy" id="53358"/>
    <lineage>
        <taxon>Bacteria</taxon>
        <taxon>Bacillati</taxon>
        <taxon>Actinomycetota</taxon>
        <taxon>Actinomycetes</taxon>
        <taxon>Micrococcales</taxon>
        <taxon>Intrasporangiaceae</taxon>
        <taxon>Intrasporangium</taxon>
    </lineage>
</organism>
<evidence type="ECO:0000313" key="3">
    <source>
        <dbReference type="Proteomes" id="UP001150259"/>
    </source>
</evidence>
<keyword evidence="1" id="KW-0812">Transmembrane</keyword>
<evidence type="ECO:0000313" key="2">
    <source>
        <dbReference type="EMBL" id="MDC5695822.1"/>
    </source>
</evidence>
<proteinExistence type="predicted"/>
<dbReference type="RefSeq" id="WP_272460364.1">
    <property type="nucleotide sequence ID" value="NZ_JAPFQL010000002.1"/>
</dbReference>
<accession>A0ABT5GCN6</accession>
<protein>
    <submittedName>
        <fullName evidence="2">Uncharacterized protein</fullName>
    </submittedName>
</protein>